<keyword evidence="1" id="KW-0732">Signal</keyword>
<comment type="caution">
    <text evidence="2">The sequence shown here is derived from an EMBL/GenBank/DDBJ whole genome shotgun (WGS) entry which is preliminary data.</text>
</comment>
<evidence type="ECO:0000313" key="3">
    <source>
        <dbReference type="Proteomes" id="UP000186583"/>
    </source>
</evidence>
<sequence>MRRTTSLVLLCPLALCAPDTPITKRAETFEVDRFYAGGLQQNRNFVMFSIRPTPGADFANCTVNTGTGAAVPTIPRRACSDINSITWSLEPMGDGMHFSVWWAFTGVASLFGERHLPAGDFRVFVMDDGSKSQHYIGEHRFGLNTTTVMKLPGGGI</sequence>
<accession>A0A1Q8RMC5</accession>
<dbReference type="Proteomes" id="UP000186583">
    <property type="component" value="Unassembled WGS sequence"/>
</dbReference>
<evidence type="ECO:0000313" key="2">
    <source>
        <dbReference type="EMBL" id="OLN85478.1"/>
    </source>
</evidence>
<feature type="signal peptide" evidence="1">
    <location>
        <begin position="1"/>
        <end position="16"/>
    </location>
</feature>
<gene>
    <name evidence="2" type="ORF">CCHL11_08052</name>
</gene>
<keyword evidence="3" id="KW-1185">Reference proteome</keyword>
<protein>
    <submittedName>
        <fullName evidence="2">Uncharacterized protein</fullName>
    </submittedName>
</protein>
<feature type="chain" id="PRO_5010375710" evidence="1">
    <location>
        <begin position="17"/>
        <end position="156"/>
    </location>
</feature>
<organism evidence="2 3">
    <name type="scientific">Colletotrichum chlorophyti</name>
    <dbReference type="NCBI Taxonomy" id="708187"/>
    <lineage>
        <taxon>Eukaryota</taxon>
        <taxon>Fungi</taxon>
        <taxon>Dikarya</taxon>
        <taxon>Ascomycota</taxon>
        <taxon>Pezizomycotina</taxon>
        <taxon>Sordariomycetes</taxon>
        <taxon>Hypocreomycetidae</taxon>
        <taxon>Glomerellales</taxon>
        <taxon>Glomerellaceae</taxon>
        <taxon>Colletotrichum</taxon>
    </lineage>
</organism>
<dbReference type="EMBL" id="MPGH01000164">
    <property type="protein sequence ID" value="OLN85478.1"/>
    <property type="molecule type" value="Genomic_DNA"/>
</dbReference>
<name>A0A1Q8RMC5_9PEZI</name>
<evidence type="ECO:0000256" key="1">
    <source>
        <dbReference type="SAM" id="SignalP"/>
    </source>
</evidence>
<dbReference type="AlphaFoldDB" id="A0A1Q8RMC5"/>
<reference evidence="2 3" key="1">
    <citation type="submission" date="2016-11" db="EMBL/GenBank/DDBJ databases">
        <title>Draft Genome Assembly of Colletotrichum chlorophyti a pathogen of herbaceous plants.</title>
        <authorList>
            <person name="Gan P."/>
            <person name="Narusaka M."/>
            <person name="Tsushima A."/>
            <person name="Narusaka Y."/>
            <person name="Takano Y."/>
            <person name="Shirasu K."/>
        </authorList>
    </citation>
    <scope>NUCLEOTIDE SEQUENCE [LARGE SCALE GENOMIC DNA]</scope>
    <source>
        <strain evidence="2 3">NTL11</strain>
    </source>
</reference>
<dbReference type="OrthoDB" id="4804361at2759"/>
<proteinExistence type="predicted"/>